<reference evidence="10 11" key="1">
    <citation type="submission" date="2018-05" db="EMBL/GenBank/DDBJ databases">
        <title>Genomic Encyclopedia of Type Strains, Phase IV (KMG-IV): sequencing the most valuable type-strain genomes for metagenomic binning, comparative biology and taxonomic classification.</title>
        <authorList>
            <person name="Goeker M."/>
        </authorList>
    </citation>
    <scope>NUCLEOTIDE SEQUENCE [LARGE SCALE GENOMIC DNA]</scope>
    <source>
        <strain evidence="10 11">DSM 23606</strain>
    </source>
</reference>
<evidence type="ECO:0000256" key="3">
    <source>
        <dbReference type="ARBA" id="ARBA00022519"/>
    </source>
</evidence>
<sequence length="280" mass="31530">MHAMAALPQAWRLRIGGILGHLSGHFARHRRHVAAVNLRLCFPQLDDKARARLLEANLASTGIGMFETAVCYWAPREEITRLGEVEGVEHLDAAIARGKGVLLVSAHFTHFETTGAMLAQQRPFHQMYRPNRNPLFNELMKRAREWRGASSSIERNNLRGLIRLLRQGRVVWYAPDQDYGADGTVFVPFFGVPARTITATSRIAQMSGAAVVPYYGVRLPNGRYRVRVLPALDNFPSGDDTADAARINAMVEGWVREAPEQYLWVHRRFKGRPAGEPSFY</sequence>
<dbReference type="InterPro" id="IPR011920">
    <property type="entry name" value="Lipid_A_LpxL_LpxP"/>
</dbReference>
<accession>A0A317MVZ3</accession>
<keyword evidence="2" id="KW-1003">Cell membrane</keyword>
<dbReference type="GO" id="GO:0016746">
    <property type="term" value="F:acyltransferase activity"/>
    <property type="evidence" value="ECO:0007669"/>
    <property type="project" value="UniProtKB-KW"/>
</dbReference>
<keyword evidence="3" id="KW-0997">Cell inner membrane</keyword>
<dbReference type="GO" id="GO:0009103">
    <property type="term" value="P:lipopolysaccharide biosynthetic process"/>
    <property type="evidence" value="ECO:0007669"/>
    <property type="project" value="UniProtKB-KW"/>
</dbReference>
<gene>
    <name evidence="10" type="ORF">C7443_104328</name>
</gene>
<dbReference type="InterPro" id="IPR004960">
    <property type="entry name" value="LipA_acyltrans"/>
</dbReference>
<keyword evidence="6" id="KW-0448">Lipopolysaccharide biosynthesis</keyword>
<keyword evidence="11" id="KW-1185">Reference proteome</keyword>
<keyword evidence="9" id="KW-0012">Acyltransferase</keyword>
<evidence type="ECO:0000313" key="11">
    <source>
        <dbReference type="Proteomes" id="UP000246569"/>
    </source>
</evidence>
<dbReference type="SUPFAM" id="SSF69593">
    <property type="entry name" value="Glycerol-3-phosphate (1)-acyltransferase"/>
    <property type="match status" value="1"/>
</dbReference>
<dbReference type="CDD" id="cd07984">
    <property type="entry name" value="LPLAT_LABLAT-like"/>
    <property type="match status" value="1"/>
</dbReference>
<comment type="subcellular location">
    <subcellularLocation>
        <location evidence="1">Cell inner membrane</location>
    </subcellularLocation>
</comment>
<protein>
    <submittedName>
        <fullName evidence="10">KDO2-lipid IV(A) lauroyltransferase</fullName>
    </submittedName>
</protein>
<evidence type="ECO:0000313" key="10">
    <source>
        <dbReference type="EMBL" id="PWV62532.1"/>
    </source>
</evidence>
<evidence type="ECO:0000256" key="9">
    <source>
        <dbReference type="ARBA" id="ARBA00023315"/>
    </source>
</evidence>
<proteinExistence type="predicted"/>
<name>A0A317MVZ3_9GAMM</name>
<evidence type="ECO:0000256" key="1">
    <source>
        <dbReference type="ARBA" id="ARBA00004533"/>
    </source>
</evidence>
<dbReference type="GO" id="GO:0005886">
    <property type="term" value="C:plasma membrane"/>
    <property type="evidence" value="ECO:0007669"/>
    <property type="project" value="UniProtKB-SubCell"/>
</dbReference>
<dbReference type="PIRSF" id="PIRSF026649">
    <property type="entry name" value="MsbB"/>
    <property type="match status" value="1"/>
</dbReference>
<dbReference type="GO" id="GO:0009245">
    <property type="term" value="P:lipid A biosynthetic process"/>
    <property type="evidence" value="ECO:0007669"/>
    <property type="project" value="InterPro"/>
</dbReference>
<dbReference type="AlphaFoldDB" id="A0A317MVZ3"/>
<evidence type="ECO:0000256" key="4">
    <source>
        <dbReference type="ARBA" id="ARBA00022679"/>
    </source>
</evidence>
<organism evidence="10 11">
    <name type="scientific">Plasticicumulans acidivorans</name>
    <dbReference type="NCBI Taxonomy" id="886464"/>
    <lineage>
        <taxon>Bacteria</taxon>
        <taxon>Pseudomonadati</taxon>
        <taxon>Pseudomonadota</taxon>
        <taxon>Gammaproteobacteria</taxon>
        <taxon>Candidatus Competibacteraceae</taxon>
        <taxon>Plasticicumulans</taxon>
    </lineage>
</organism>
<dbReference type="Proteomes" id="UP000246569">
    <property type="component" value="Unassembled WGS sequence"/>
</dbReference>
<keyword evidence="5" id="KW-0812">Transmembrane</keyword>
<evidence type="ECO:0000256" key="5">
    <source>
        <dbReference type="ARBA" id="ARBA00022692"/>
    </source>
</evidence>
<dbReference type="EMBL" id="QGTJ01000004">
    <property type="protein sequence ID" value="PWV62532.1"/>
    <property type="molecule type" value="Genomic_DNA"/>
</dbReference>
<dbReference type="Pfam" id="PF03279">
    <property type="entry name" value="Lip_A_acyltrans"/>
    <property type="match status" value="1"/>
</dbReference>
<keyword evidence="4 10" id="KW-0808">Transferase</keyword>
<comment type="caution">
    <text evidence="10">The sequence shown here is derived from an EMBL/GenBank/DDBJ whole genome shotgun (WGS) entry which is preliminary data.</text>
</comment>
<evidence type="ECO:0000256" key="7">
    <source>
        <dbReference type="ARBA" id="ARBA00022989"/>
    </source>
</evidence>
<evidence type="ECO:0000256" key="2">
    <source>
        <dbReference type="ARBA" id="ARBA00022475"/>
    </source>
</evidence>
<dbReference type="NCBIfam" id="TIGR02207">
    <property type="entry name" value="lipid_A_htrB"/>
    <property type="match status" value="1"/>
</dbReference>
<keyword evidence="7" id="KW-1133">Transmembrane helix</keyword>
<dbReference type="PANTHER" id="PTHR30606">
    <property type="entry name" value="LIPID A BIOSYNTHESIS LAUROYL ACYLTRANSFERASE"/>
    <property type="match status" value="1"/>
</dbReference>
<keyword evidence="8" id="KW-0472">Membrane</keyword>
<dbReference type="PANTHER" id="PTHR30606:SF9">
    <property type="entry name" value="LIPID A BIOSYNTHESIS LAUROYLTRANSFERASE"/>
    <property type="match status" value="1"/>
</dbReference>
<evidence type="ECO:0000256" key="8">
    <source>
        <dbReference type="ARBA" id="ARBA00023136"/>
    </source>
</evidence>
<evidence type="ECO:0000256" key="6">
    <source>
        <dbReference type="ARBA" id="ARBA00022985"/>
    </source>
</evidence>